<accession>A0A0E9T2I0</accession>
<sequence length="46" mass="5144">MKEKLVFYLSHESSAVVSDAQSGHDRKIKCLIRGKGAPIKARQMTK</sequence>
<dbReference type="EMBL" id="GBXM01061387">
    <property type="protein sequence ID" value="JAH47190.1"/>
    <property type="molecule type" value="Transcribed_RNA"/>
</dbReference>
<name>A0A0E9T2I0_ANGAN</name>
<evidence type="ECO:0000313" key="1">
    <source>
        <dbReference type="EMBL" id="JAH47190.1"/>
    </source>
</evidence>
<organism evidence="1">
    <name type="scientific">Anguilla anguilla</name>
    <name type="common">European freshwater eel</name>
    <name type="synonym">Muraena anguilla</name>
    <dbReference type="NCBI Taxonomy" id="7936"/>
    <lineage>
        <taxon>Eukaryota</taxon>
        <taxon>Metazoa</taxon>
        <taxon>Chordata</taxon>
        <taxon>Craniata</taxon>
        <taxon>Vertebrata</taxon>
        <taxon>Euteleostomi</taxon>
        <taxon>Actinopterygii</taxon>
        <taxon>Neopterygii</taxon>
        <taxon>Teleostei</taxon>
        <taxon>Anguilliformes</taxon>
        <taxon>Anguillidae</taxon>
        <taxon>Anguilla</taxon>
    </lineage>
</organism>
<reference evidence="1" key="2">
    <citation type="journal article" date="2015" name="Fish Shellfish Immunol.">
        <title>Early steps in the European eel (Anguilla anguilla)-Vibrio vulnificus interaction in the gills: Role of the RtxA13 toxin.</title>
        <authorList>
            <person name="Callol A."/>
            <person name="Pajuelo D."/>
            <person name="Ebbesson L."/>
            <person name="Teles M."/>
            <person name="MacKenzie S."/>
            <person name="Amaro C."/>
        </authorList>
    </citation>
    <scope>NUCLEOTIDE SEQUENCE</scope>
</reference>
<dbReference type="AlphaFoldDB" id="A0A0E9T2I0"/>
<reference evidence="1" key="1">
    <citation type="submission" date="2014-11" db="EMBL/GenBank/DDBJ databases">
        <authorList>
            <person name="Amaro Gonzalez C."/>
        </authorList>
    </citation>
    <scope>NUCLEOTIDE SEQUENCE</scope>
</reference>
<protein>
    <submittedName>
        <fullName evidence="1">Uncharacterized protein</fullName>
    </submittedName>
</protein>
<proteinExistence type="predicted"/>